<gene>
    <name evidence="4" type="primary">Slc9a9</name>
    <name evidence="4" type="ORF">GTO96_0000910</name>
</gene>
<comment type="subcellular location">
    <subcellularLocation>
        <location evidence="1">Cell membrane</location>
        <topology evidence="1">Multi-pass membrane protein</topology>
    </subcellularLocation>
</comment>
<keyword evidence="5" id="KW-1185">Reference proteome</keyword>
<organism evidence="4 5">
    <name type="scientific">Polypterus senegalus</name>
    <name type="common">Senegal bichir</name>
    <dbReference type="NCBI Taxonomy" id="55291"/>
    <lineage>
        <taxon>Eukaryota</taxon>
        <taxon>Metazoa</taxon>
        <taxon>Chordata</taxon>
        <taxon>Craniata</taxon>
        <taxon>Vertebrata</taxon>
        <taxon>Euteleostomi</taxon>
        <taxon>Actinopterygii</taxon>
        <taxon>Polypteriformes</taxon>
        <taxon>Polypteridae</taxon>
        <taxon>Polypterus</taxon>
    </lineage>
</organism>
<accession>A0A8X7X8P7</accession>
<evidence type="ECO:0000256" key="3">
    <source>
        <dbReference type="ARBA" id="ARBA00022475"/>
    </source>
</evidence>
<dbReference type="Proteomes" id="UP000886611">
    <property type="component" value="Unassembled WGS sequence"/>
</dbReference>
<evidence type="ECO:0000313" key="4">
    <source>
        <dbReference type="EMBL" id="KAG2463219.1"/>
    </source>
</evidence>
<dbReference type="GO" id="GO:0015385">
    <property type="term" value="F:sodium:proton antiporter activity"/>
    <property type="evidence" value="ECO:0007669"/>
    <property type="project" value="InterPro"/>
</dbReference>
<name>A0A8X7X8P7_POLSE</name>
<comment type="similarity">
    <text evidence="2">Belongs to the monovalent cation:proton antiporter 1 (CPA1) transporter (TC 2.A.36) family.</text>
</comment>
<dbReference type="PRINTS" id="PR01088">
    <property type="entry name" value="NAHEXCHNGR6"/>
</dbReference>
<sequence>MANAAEHHHQRETAELLVFNLLLILTFLTVWLFKHRRFRFLHETGGAMFYGLLMGLILCYSTFQPDTESRAVYRCLNLNSSLNSLMVNISGQVYQYQYTREISRNNIHGNHGNEMLQKVYVLTVHLFRLSI</sequence>
<dbReference type="AlphaFoldDB" id="A0A8X7X8P7"/>
<dbReference type="EMBL" id="JAATIS010004040">
    <property type="protein sequence ID" value="KAG2463219.1"/>
    <property type="molecule type" value="Genomic_DNA"/>
</dbReference>
<dbReference type="InterPro" id="IPR002090">
    <property type="entry name" value="NHE-6/7/9"/>
</dbReference>
<protein>
    <submittedName>
        <fullName evidence="4">SL9A9 protein</fullName>
    </submittedName>
</protein>
<proteinExistence type="inferred from homology"/>
<evidence type="ECO:0000256" key="2">
    <source>
        <dbReference type="ARBA" id="ARBA00007367"/>
    </source>
</evidence>
<feature type="non-terminal residue" evidence="4">
    <location>
        <position position="131"/>
    </location>
</feature>
<feature type="non-terminal residue" evidence="4">
    <location>
        <position position="1"/>
    </location>
</feature>
<evidence type="ECO:0000256" key="1">
    <source>
        <dbReference type="ARBA" id="ARBA00004651"/>
    </source>
</evidence>
<comment type="caution">
    <text evidence="4">The sequence shown here is derived from an EMBL/GenBank/DDBJ whole genome shotgun (WGS) entry which is preliminary data.</text>
</comment>
<keyword evidence="3" id="KW-0472">Membrane</keyword>
<reference evidence="4 5" key="1">
    <citation type="journal article" date="2021" name="Cell">
        <title>Tracing the genetic footprints of vertebrate landing in non-teleost ray-finned fishes.</title>
        <authorList>
            <person name="Bi X."/>
            <person name="Wang K."/>
            <person name="Yang L."/>
            <person name="Pan H."/>
            <person name="Jiang H."/>
            <person name="Wei Q."/>
            <person name="Fang M."/>
            <person name="Yu H."/>
            <person name="Zhu C."/>
            <person name="Cai Y."/>
            <person name="He Y."/>
            <person name="Gan X."/>
            <person name="Zeng H."/>
            <person name="Yu D."/>
            <person name="Zhu Y."/>
            <person name="Jiang H."/>
            <person name="Qiu Q."/>
            <person name="Yang H."/>
            <person name="Zhang Y.E."/>
            <person name="Wang W."/>
            <person name="Zhu M."/>
            <person name="He S."/>
            <person name="Zhang G."/>
        </authorList>
    </citation>
    <scope>NUCLEOTIDE SEQUENCE [LARGE SCALE GENOMIC DNA]</scope>
    <source>
        <strain evidence="4">Bchr_013</strain>
    </source>
</reference>
<dbReference type="GO" id="GO:0005886">
    <property type="term" value="C:plasma membrane"/>
    <property type="evidence" value="ECO:0007669"/>
    <property type="project" value="UniProtKB-SubCell"/>
</dbReference>
<evidence type="ECO:0000313" key="5">
    <source>
        <dbReference type="Proteomes" id="UP000886611"/>
    </source>
</evidence>
<keyword evidence="3" id="KW-1003">Cell membrane</keyword>
<dbReference type="GO" id="GO:0006885">
    <property type="term" value="P:regulation of pH"/>
    <property type="evidence" value="ECO:0007669"/>
    <property type="project" value="InterPro"/>
</dbReference>